<feature type="compositionally biased region" description="Basic residues" evidence="6">
    <location>
        <begin position="76"/>
        <end position="85"/>
    </location>
</feature>
<accession>A0ABR2ZG37</accession>
<keyword evidence="3 7" id="KW-0812">Transmembrane</keyword>
<feature type="transmembrane region" description="Helical" evidence="7">
    <location>
        <begin position="364"/>
        <end position="381"/>
    </location>
</feature>
<feature type="region of interest" description="Disordered" evidence="6">
    <location>
        <begin position="736"/>
        <end position="952"/>
    </location>
</feature>
<feature type="compositionally biased region" description="Low complexity" evidence="6">
    <location>
        <begin position="168"/>
        <end position="177"/>
    </location>
</feature>
<dbReference type="PANTHER" id="PTHR12385">
    <property type="entry name" value="CHOLINE TRANSPORTER-LIKE (SLC FAMILY 44)"/>
    <property type="match status" value="1"/>
</dbReference>
<dbReference type="Proteomes" id="UP001437256">
    <property type="component" value="Unassembled WGS sequence"/>
</dbReference>
<dbReference type="EMBL" id="JBBXMP010000167">
    <property type="protein sequence ID" value="KAL0060632.1"/>
    <property type="molecule type" value="Genomic_DNA"/>
</dbReference>
<keyword evidence="9" id="KW-1185">Reference proteome</keyword>
<evidence type="ECO:0000313" key="9">
    <source>
        <dbReference type="Proteomes" id="UP001437256"/>
    </source>
</evidence>
<sequence length="952" mass="102921">MSFAVYASQFINRQNGNNGESSMTSSQPMFFSFTTDNSEEEASRTDRGRRGAGDAGRGSIFGSGWWGPDRSTVHDKGRRGRGRGRGRGEPVDFDELDENDPHLIQDSDEEDVEDVGRRGGRHAGNGHGGDEEDPYLRLDEEETIRRPRSQSRSPSPQGGWLAHQGRLSSSSSSTSSSDSDDEEPPPDILVQRPGPHERPHPPPRTNRDPVSLSLTESLLPRDGVTRPIDVFSLPDPRFTSRNRRKFQDSIWTALWLTGVSVCLVASLVLLFTTSVKEASHNDRKQKKLLPYTTLLRTVPLLTILTFAAAIVSYVHVLLLKVFMKPVMVVTSVFVPATLFISFLWAFVGSFMWEEGKEVTWGETVGLRIFSIIPLLLSLFTARRLLHLPKQIHTSSATLSLVTRILMTNPFLLALSPIILLAMLLISIPFLTLIFRLLLIGNSSGTGSPNMSRYEWHIKPWANWSLVGAVGVWLWTWGVARGVLKMTCASVVGAWYFADPPTPLPPLSYFDLVPAISPATFSAHAPETHTIHAALTRSTGSSLGTVVLAALILTAIRLLALLTIFLDRLPGWIDALGGFGSAARTTVARGTFMGILVSVTRAAVGYLEGITLSLSKYAVVYAGLTGEEFWISARRGSALTAMVAAKGGGVGRAKEPPLTLLTLGAPLTLTFPFALATYIFVAHTLNAPHEALGTAVLAGGVTALVGSFCVGLVGDGAEQASAGGGKEEKKWLMPLNTTRGRERLPDTNRNPIRCPQVPLSQSLDLHADRNLRRTTAKLRQTPIRSQPLQHEHGGDLIDPRSPPEDINILFDVSGEIEAGRGRPGPSVHVARASSPSPSPSSGSEPSSLVPPESLTLMGHEEPQTQEADEDDVDPFVAHHDPEPEPELESEPEPEPRSSGSGRGSMVKAAFASRTHSRSGSENLGLVGSKGLGGKSDKDIEGSTSQLFPGSDLF</sequence>
<feature type="compositionally biased region" description="Low complexity" evidence="6">
    <location>
        <begin position="832"/>
        <end position="853"/>
    </location>
</feature>
<protein>
    <submittedName>
        <fullName evidence="8">Uncharacterized protein</fullName>
    </submittedName>
</protein>
<keyword evidence="4 7" id="KW-1133">Transmembrane helix</keyword>
<evidence type="ECO:0000256" key="7">
    <source>
        <dbReference type="SAM" id="Phobius"/>
    </source>
</evidence>
<feature type="compositionally biased region" description="Gly residues" evidence="6">
    <location>
        <begin position="53"/>
        <end position="65"/>
    </location>
</feature>
<evidence type="ECO:0000313" key="8">
    <source>
        <dbReference type="EMBL" id="KAL0060632.1"/>
    </source>
</evidence>
<evidence type="ECO:0000256" key="5">
    <source>
        <dbReference type="ARBA" id="ARBA00023136"/>
    </source>
</evidence>
<feature type="compositionally biased region" description="Basic and acidic residues" evidence="6">
    <location>
        <begin position="41"/>
        <end position="52"/>
    </location>
</feature>
<reference evidence="8 9" key="1">
    <citation type="submission" date="2024-05" db="EMBL/GenBank/DDBJ databases">
        <title>A draft genome resource for the thread blight pathogen Marasmius tenuissimus strain MS-2.</title>
        <authorList>
            <person name="Yulfo-Soto G.E."/>
            <person name="Baruah I.K."/>
            <person name="Amoako-Attah I."/>
            <person name="Bukari Y."/>
            <person name="Meinhardt L.W."/>
            <person name="Bailey B.A."/>
            <person name="Cohen S.P."/>
        </authorList>
    </citation>
    <scope>NUCLEOTIDE SEQUENCE [LARGE SCALE GENOMIC DNA]</scope>
    <source>
        <strain evidence="8 9">MS-2</strain>
    </source>
</reference>
<dbReference type="Pfam" id="PF04515">
    <property type="entry name" value="Choline_transpo"/>
    <property type="match status" value="1"/>
</dbReference>
<evidence type="ECO:0000256" key="4">
    <source>
        <dbReference type="ARBA" id="ARBA00022989"/>
    </source>
</evidence>
<evidence type="ECO:0000256" key="1">
    <source>
        <dbReference type="ARBA" id="ARBA00004141"/>
    </source>
</evidence>
<gene>
    <name evidence="8" type="ORF">AAF712_012575</name>
</gene>
<feature type="transmembrane region" description="Helical" evidence="7">
    <location>
        <begin position="691"/>
        <end position="712"/>
    </location>
</feature>
<feature type="transmembrane region" description="Helical" evidence="7">
    <location>
        <begin position="460"/>
        <end position="479"/>
    </location>
</feature>
<feature type="compositionally biased region" description="Polar residues" evidence="6">
    <location>
        <begin position="11"/>
        <end position="36"/>
    </location>
</feature>
<feature type="transmembrane region" description="Helical" evidence="7">
    <location>
        <begin position="410"/>
        <end position="440"/>
    </location>
</feature>
<feature type="transmembrane region" description="Helical" evidence="7">
    <location>
        <begin position="326"/>
        <end position="352"/>
    </location>
</feature>
<dbReference type="InterPro" id="IPR007603">
    <property type="entry name" value="Choline_transptr-like"/>
</dbReference>
<feature type="region of interest" description="Disordered" evidence="6">
    <location>
        <begin position="11"/>
        <end position="218"/>
    </location>
</feature>
<comment type="subcellular location">
    <subcellularLocation>
        <location evidence="1">Membrane</location>
        <topology evidence="1">Multi-pass membrane protein</topology>
    </subcellularLocation>
</comment>
<comment type="caution">
    <text evidence="8">The sequence shown here is derived from an EMBL/GenBank/DDBJ whole genome shotgun (WGS) entry which is preliminary data.</text>
</comment>
<feature type="transmembrane region" description="Helical" evidence="7">
    <location>
        <begin position="585"/>
        <end position="606"/>
    </location>
</feature>
<feature type="transmembrane region" description="Helical" evidence="7">
    <location>
        <begin position="293"/>
        <end position="319"/>
    </location>
</feature>
<evidence type="ECO:0000256" key="3">
    <source>
        <dbReference type="ARBA" id="ARBA00022692"/>
    </source>
</evidence>
<feature type="compositionally biased region" description="Acidic residues" evidence="6">
    <location>
        <begin position="882"/>
        <end position="891"/>
    </location>
</feature>
<organism evidence="8 9">
    <name type="scientific">Marasmius tenuissimus</name>
    <dbReference type="NCBI Taxonomy" id="585030"/>
    <lineage>
        <taxon>Eukaryota</taxon>
        <taxon>Fungi</taxon>
        <taxon>Dikarya</taxon>
        <taxon>Basidiomycota</taxon>
        <taxon>Agaricomycotina</taxon>
        <taxon>Agaricomycetes</taxon>
        <taxon>Agaricomycetidae</taxon>
        <taxon>Agaricales</taxon>
        <taxon>Marasmiineae</taxon>
        <taxon>Marasmiaceae</taxon>
        <taxon>Marasmius</taxon>
    </lineage>
</organism>
<feature type="transmembrane region" description="Helical" evidence="7">
    <location>
        <begin position="250"/>
        <end position="273"/>
    </location>
</feature>
<keyword evidence="5 7" id="KW-0472">Membrane</keyword>
<comment type="similarity">
    <text evidence="2">Belongs to the CTL (choline transporter-like) family.</text>
</comment>
<dbReference type="PANTHER" id="PTHR12385:SF88">
    <property type="entry name" value="CHOLINE TRANSPORTER-LIKE PROTEIN CTL1"/>
    <property type="match status" value="1"/>
</dbReference>
<name>A0ABR2ZG37_9AGAR</name>
<proteinExistence type="inferred from homology"/>
<evidence type="ECO:0000256" key="2">
    <source>
        <dbReference type="ARBA" id="ARBA00007168"/>
    </source>
</evidence>
<evidence type="ECO:0000256" key="6">
    <source>
        <dbReference type="SAM" id="MobiDB-lite"/>
    </source>
</evidence>
<feature type="transmembrane region" description="Helical" evidence="7">
    <location>
        <begin position="657"/>
        <end position="679"/>
    </location>
</feature>
<feature type="compositionally biased region" description="Basic and acidic residues" evidence="6">
    <location>
        <begin position="788"/>
        <end position="802"/>
    </location>
</feature>
<feature type="transmembrane region" description="Helical" evidence="7">
    <location>
        <begin position="545"/>
        <end position="565"/>
    </location>
</feature>